<dbReference type="PIRSF" id="PIRSF029256">
    <property type="entry name" value="SpoU_TrmH_prd"/>
    <property type="match status" value="1"/>
</dbReference>
<reference evidence="9 10" key="1">
    <citation type="journal article" date="2007" name="Nat. Biotechnol.">
        <title>Genome sequence and identification of candidate vaccine antigens from the animal pathogen Dichelobacter nodosus.</title>
        <authorList>
            <person name="Myers G.S."/>
            <person name="Parker D."/>
            <person name="Al-Hasani K."/>
            <person name="Kennan R.M."/>
            <person name="Seemann T."/>
            <person name="Ren Q."/>
            <person name="Badger J.H."/>
            <person name="Selengut J.D."/>
            <person name="Deboy R.T."/>
            <person name="Tettelin H."/>
            <person name="Boyce J.D."/>
            <person name="McCarl V.P."/>
            <person name="Han X."/>
            <person name="Nelson W.C."/>
            <person name="Madupu R."/>
            <person name="Mohamoud Y."/>
            <person name="Holley T."/>
            <person name="Fedorova N."/>
            <person name="Khouri H."/>
            <person name="Bottomley S.P."/>
            <person name="Whittington R.J."/>
            <person name="Adler B."/>
            <person name="Songer J.G."/>
            <person name="Rood J.I."/>
            <person name="Paulsen I.T."/>
        </authorList>
    </citation>
    <scope>NUCLEOTIDE SEQUENCE [LARGE SCALE GENOMIC DNA]</scope>
    <source>
        <strain evidence="9 10">VCS1703A</strain>
    </source>
</reference>
<dbReference type="InterPro" id="IPR029026">
    <property type="entry name" value="tRNA_m1G_MTases_N"/>
</dbReference>
<sequence>MHVALFHPQIPPNTGNIIRLCANTGVKLHIIHPTGFVWDDKRLRRAGLDYAEFAEITHHENWSDFARYFPKESCIWALTTRGKRCVYDAAFSPNDVLLFGSETSGLTEEVHAEIAPEHKLRLPMQACSRSLNLSNSVAIVLYEALRQTGLPPDPQLAQI</sequence>
<evidence type="ECO:0000256" key="2">
    <source>
        <dbReference type="ARBA" id="ARBA00022603"/>
    </source>
</evidence>
<feature type="binding site" evidence="6 7">
    <location>
        <position position="130"/>
    </location>
    <ligand>
        <name>S-adenosyl-L-methionine</name>
        <dbReference type="ChEBI" id="CHEBI:59789"/>
    </ligand>
</feature>
<evidence type="ECO:0000256" key="5">
    <source>
        <dbReference type="ARBA" id="ARBA00022694"/>
    </source>
</evidence>
<evidence type="ECO:0000256" key="3">
    <source>
        <dbReference type="ARBA" id="ARBA00022679"/>
    </source>
</evidence>
<keyword evidence="3 6" id="KW-0808">Transferase</keyword>
<evidence type="ECO:0000256" key="1">
    <source>
        <dbReference type="ARBA" id="ARBA00022490"/>
    </source>
</evidence>
<dbReference type="GO" id="GO:0141098">
    <property type="term" value="F:tRNA (cytidine(34)-2'-O)-methyltransferase activity"/>
    <property type="evidence" value="ECO:0007669"/>
    <property type="project" value="RHEA"/>
</dbReference>
<dbReference type="OrthoDB" id="9789043at2"/>
<organism evidence="9 10">
    <name type="scientific">Dichelobacter nodosus (strain VCS1703A)</name>
    <dbReference type="NCBI Taxonomy" id="246195"/>
    <lineage>
        <taxon>Bacteria</taxon>
        <taxon>Pseudomonadati</taxon>
        <taxon>Pseudomonadota</taxon>
        <taxon>Gammaproteobacteria</taxon>
        <taxon>Cardiobacteriales</taxon>
        <taxon>Cardiobacteriaceae</taxon>
        <taxon>Dichelobacter</taxon>
    </lineage>
</organism>
<comment type="subcellular location">
    <subcellularLocation>
        <location evidence="6">Cytoplasm</location>
    </subcellularLocation>
</comment>
<comment type="catalytic activity">
    <reaction evidence="6">
        <text>5-carboxymethylaminomethyluridine(34) in tRNA(Leu) + S-adenosyl-L-methionine = 5-carboxymethylaminomethyl-2'-O-methyluridine(34) in tRNA(Leu) + S-adenosyl-L-homocysteine + H(+)</text>
        <dbReference type="Rhea" id="RHEA:43088"/>
        <dbReference type="Rhea" id="RHEA-COMP:10333"/>
        <dbReference type="Rhea" id="RHEA-COMP:10334"/>
        <dbReference type="ChEBI" id="CHEBI:15378"/>
        <dbReference type="ChEBI" id="CHEBI:57856"/>
        <dbReference type="ChEBI" id="CHEBI:59789"/>
        <dbReference type="ChEBI" id="CHEBI:74508"/>
        <dbReference type="ChEBI" id="CHEBI:74511"/>
        <dbReference type="EC" id="2.1.1.207"/>
    </reaction>
</comment>
<keyword evidence="10" id="KW-1185">Reference proteome</keyword>
<dbReference type="CDD" id="cd18094">
    <property type="entry name" value="SpoU-like_TrmL"/>
    <property type="match status" value="1"/>
</dbReference>
<evidence type="ECO:0000313" key="9">
    <source>
        <dbReference type="EMBL" id="ABQ14150.1"/>
    </source>
</evidence>
<evidence type="ECO:0000313" key="10">
    <source>
        <dbReference type="Proteomes" id="UP000000248"/>
    </source>
</evidence>
<keyword evidence="5 6" id="KW-0819">tRNA processing</keyword>
<feature type="binding site" evidence="6 7">
    <location>
        <position position="78"/>
    </location>
    <ligand>
        <name>S-adenosyl-L-methionine</name>
        <dbReference type="ChEBI" id="CHEBI:59789"/>
    </ligand>
</feature>
<dbReference type="KEGG" id="dno:DNO_0708"/>
<gene>
    <name evidence="6" type="primary">trmL</name>
    <name evidence="9" type="ordered locus">DNO_0708</name>
</gene>
<proteinExistence type="inferred from homology"/>
<dbReference type="Proteomes" id="UP000000248">
    <property type="component" value="Chromosome"/>
</dbReference>
<feature type="domain" description="tRNA/rRNA methyltransferase SpoU type" evidence="8">
    <location>
        <begin position="2"/>
        <end position="142"/>
    </location>
</feature>
<keyword evidence="2 6" id="KW-0489">Methyltransferase</keyword>
<comment type="catalytic activity">
    <reaction evidence="6">
        <text>cytidine(34) in tRNA + S-adenosyl-L-methionine = 2'-O-methylcytidine(34) in tRNA + S-adenosyl-L-homocysteine + H(+)</text>
        <dbReference type="Rhea" id="RHEA:43084"/>
        <dbReference type="Rhea" id="RHEA-COMP:10331"/>
        <dbReference type="Rhea" id="RHEA-COMP:10332"/>
        <dbReference type="ChEBI" id="CHEBI:15378"/>
        <dbReference type="ChEBI" id="CHEBI:57856"/>
        <dbReference type="ChEBI" id="CHEBI:59789"/>
        <dbReference type="ChEBI" id="CHEBI:74495"/>
        <dbReference type="ChEBI" id="CHEBI:82748"/>
        <dbReference type="EC" id="2.1.1.207"/>
    </reaction>
</comment>
<evidence type="ECO:0000256" key="4">
    <source>
        <dbReference type="ARBA" id="ARBA00022691"/>
    </source>
</evidence>
<dbReference type="GO" id="GO:0003723">
    <property type="term" value="F:RNA binding"/>
    <property type="evidence" value="ECO:0007669"/>
    <property type="project" value="InterPro"/>
</dbReference>
<dbReference type="SUPFAM" id="SSF75217">
    <property type="entry name" value="alpha/beta knot"/>
    <property type="match status" value="1"/>
</dbReference>
<dbReference type="HAMAP" id="MF_01885">
    <property type="entry name" value="tRNA_methyltr_TrmL"/>
    <property type="match status" value="1"/>
</dbReference>
<dbReference type="PANTHER" id="PTHR42971">
    <property type="entry name" value="TRNA (CYTIDINE(34)-2'-O)-METHYLTRANSFERASE"/>
    <property type="match status" value="1"/>
</dbReference>
<evidence type="ECO:0000259" key="8">
    <source>
        <dbReference type="Pfam" id="PF00588"/>
    </source>
</evidence>
<dbReference type="EC" id="2.1.1.207" evidence="6"/>
<dbReference type="GO" id="GO:0141102">
    <property type="term" value="F:tRNA (5-carboxymethylaminomethyluridine(34)-2'-O)-methyltransferase activity"/>
    <property type="evidence" value="ECO:0007669"/>
    <property type="project" value="RHEA"/>
</dbReference>
<dbReference type="InterPro" id="IPR001537">
    <property type="entry name" value="SpoU_MeTrfase"/>
</dbReference>
<dbReference type="Pfam" id="PF00588">
    <property type="entry name" value="SpoU_methylase"/>
    <property type="match status" value="1"/>
</dbReference>
<dbReference type="STRING" id="246195.DNO_0708"/>
<dbReference type="EMBL" id="CP000513">
    <property type="protein sequence ID" value="ABQ14150.1"/>
    <property type="molecule type" value="Genomic_DNA"/>
</dbReference>
<dbReference type="GO" id="GO:0002130">
    <property type="term" value="P:wobble position ribose methylation"/>
    <property type="evidence" value="ECO:0007669"/>
    <property type="project" value="TreeGrafter"/>
</dbReference>
<dbReference type="PANTHER" id="PTHR42971:SF1">
    <property type="entry name" value="TRNA (CYTIDINE(34)-2'-O)-METHYLTRANSFERASE"/>
    <property type="match status" value="1"/>
</dbReference>
<evidence type="ECO:0000256" key="7">
    <source>
        <dbReference type="PIRSR" id="PIRSR029256-1"/>
    </source>
</evidence>
<dbReference type="InterPro" id="IPR016914">
    <property type="entry name" value="TrmL"/>
</dbReference>
<keyword evidence="1 6" id="KW-0963">Cytoplasm</keyword>
<dbReference type="RefSeq" id="WP_012031041.1">
    <property type="nucleotide sequence ID" value="NC_009446.1"/>
</dbReference>
<feature type="binding site" evidence="6 7">
    <location>
        <position position="122"/>
    </location>
    <ligand>
        <name>S-adenosyl-L-methionine</name>
        <dbReference type="ChEBI" id="CHEBI:59789"/>
    </ligand>
</feature>
<dbReference type="FunFam" id="3.40.1280.10:FF:000002">
    <property type="entry name" value="Peptidylprolyl isomerase"/>
    <property type="match status" value="1"/>
</dbReference>
<accession>A5EV31</accession>
<dbReference type="InterPro" id="IPR029028">
    <property type="entry name" value="Alpha/beta_knot_MTases"/>
</dbReference>
<dbReference type="HOGENOM" id="CLU_110125_1_0_6"/>
<comment type="subunit">
    <text evidence="6">Homodimer.</text>
</comment>
<dbReference type="AlphaFoldDB" id="A5EV31"/>
<dbReference type="eggNOG" id="COG0219">
    <property type="taxonomic scope" value="Bacteria"/>
</dbReference>
<protein>
    <recommendedName>
        <fullName evidence="6">tRNA (cytidine(34)-2'-O)-methyltransferase</fullName>
        <ecNumber evidence="6">2.1.1.207</ecNumber>
    </recommendedName>
    <alternativeName>
        <fullName evidence="6">tRNA (cytidine/uridine-2'-O-)-methyltransferase TrmL</fullName>
    </alternativeName>
</protein>
<keyword evidence="4 6" id="KW-0949">S-adenosyl-L-methionine</keyword>
<dbReference type="GO" id="GO:0042802">
    <property type="term" value="F:identical protein binding"/>
    <property type="evidence" value="ECO:0007669"/>
    <property type="project" value="UniProtKB-ARBA"/>
</dbReference>
<comment type="function">
    <text evidence="6">Methylates the ribose at the nucleotide 34 wobble position in the two leucyl isoacceptors tRNA(Leu)(CmAA) and tRNA(Leu)(cmnm5UmAA). Catalyzes the methyl transfer from S-adenosyl-L-methionine to the 2'-OH of the wobble nucleotide.</text>
</comment>
<feature type="binding site" evidence="6 7">
    <location>
        <position position="100"/>
    </location>
    <ligand>
        <name>S-adenosyl-L-methionine</name>
        <dbReference type="ChEBI" id="CHEBI:59789"/>
    </ligand>
</feature>
<dbReference type="GO" id="GO:0005737">
    <property type="term" value="C:cytoplasm"/>
    <property type="evidence" value="ECO:0007669"/>
    <property type="project" value="UniProtKB-SubCell"/>
</dbReference>
<comment type="similarity">
    <text evidence="6">Belongs to the class IV-like SAM-binding methyltransferase superfamily. RNA methyltransferase TrmH family. TrmL subfamily.</text>
</comment>
<evidence type="ECO:0000256" key="6">
    <source>
        <dbReference type="HAMAP-Rule" id="MF_01885"/>
    </source>
</evidence>
<dbReference type="Gene3D" id="3.40.1280.10">
    <property type="match status" value="1"/>
</dbReference>
<name>A5EV31_DICNV</name>